<protein>
    <submittedName>
        <fullName evidence="1">Uncharacterized protein</fullName>
    </submittedName>
</protein>
<name>A0A9P6AEF7_9AGAM</name>
<organism evidence="1 2">
    <name type="scientific">Hydnum rufescens UP504</name>
    <dbReference type="NCBI Taxonomy" id="1448309"/>
    <lineage>
        <taxon>Eukaryota</taxon>
        <taxon>Fungi</taxon>
        <taxon>Dikarya</taxon>
        <taxon>Basidiomycota</taxon>
        <taxon>Agaricomycotina</taxon>
        <taxon>Agaricomycetes</taxon>
        <taxon>Cantharellales</taxon>
        <taxon>Hydnaceae</taxon>
        <taxon>Hydnum</taxon>
    </lineage>
</organism>
<dbReference type="EMBL" id="MU129296">
    <property type="protein sequence ID" value="KAF9503835.1"/>
    <property type="molecule type" value="Genomic_DNA"/>
</dbReference>
<keyword evidence="2" id="KW-1185">Reference proteome</keyword>
<reference evidence="1" key="1">
    <citation type="journal article" date="2020" name="Nat. Commun.">
        <title>Large-scale genome sequencing of mycorrhizal fungi provides insights into the early evolution of symbiotic traits.</title>
        <authorList>
            <person name="Miyauchi S."/>
            <person name="Kiss E."/>
            <person name="Kuo A."/>
            <person name="Drula E."/>
            <person name="Kohler A."/>
            <person name="Sanchez-Garcia M."/>
            <person name="Morin E."/>
            <person name="Andreopoulos B."/>
            <person name="Barry K.W."/>
            <person name="Bonito G."/>
            <person name="Buee M."/>
            <person name="Carver A."/>
            <person name="Chen C."/>
            <person name="Cichocki N."/>
            <person name="Clum A."/>
            <person name="Culley D."/>
            <person name="Crous P.W."/>
            <person name="Fauchery L."/>
            <person name="Girlanda M."/>
            <person name="Hayes R.D."/>
            <person name="Keri Z."/>
            <person name="LaButti K."/>
            <person name="Lipzen A."/>
            <person name="Lombard V."/>
            <person name="Magnuson J."/>
            <person name="Maillard F."/>
            <person name="Murat C."/>
            <person name="Nolan M."/>
            <person name="Ohm R.A."/>
            <person name="Pangilinan J."/>
            <person name="Pereira M.F."/>
            <person name="Perotto S."/>
            <person name="Peter M."/>
            <person name="Pfister S."/>
            <person name="Riley R."/>
            <person name="Sitrit Y."/>
            <person name="Stielow J.B."/>
            <person name="Szollosi G."/>
            <person name="Zifcakova L."/>
            <person name="Stursova M."/>
            <person name="Spatafora J.W."/>
            <person name="Tedersoo L."/>
            <person name="Vaario L.M."/>
            <person name="Yamada A."/>
            <person name="Yan M."/>
            <person name="Wang P."/>
            <person name="Xu J."/>
            <person name="Bruns T."/>
            <person name="Baldrian P."/>
            <person name="Vilgalys R."/>
            <person name="Dunand C."/>
            <person name="Henrissat B."/>
            <person name="Grigoriev I.V."/>
            <person name="Hibbett D."/>
            <person name="Nagy L.G."/>
            <person name="Martin F.M."/>
        </authorList>
    </citation>
    <scope>NUCLEOTIDE SEQUENCE</scope>
    <source>
        <strain evidence="1">UP504</strain>
    </source>
</reference>
<evidence type="ECO:0000313" key="2">
    <source>
        <dbReference type="Proteomes" id="UP000886523"/>
    </source>
</evidence>
<comment type="caution">
    <text evidence="1">The sequence shown here is derived from an EMBL/GenBank/DDBJ whole genome shotgun (WGS) entry which is preliminary data.</text>
</comment>
<gene>
    <name evidence="1" type="ORF">BS47DRAFT_1369244</name>
</gene>
<dbReference type="AlphaFoldDB" id="A0A9P6AEF7"/>
<accession>A0A9P6AEF7</accession>
<evidence type="ECO:0000313" key="1">
    <source>
        <dbReference type="EMBL" id="KAF9503835.1"/>
    </source>
</evidence>
<sequence>MGDRLAALASLRIKWEGSILFSITGNVCPFESSKLDTWMETSSPEYLRGLPGDQPFDMGNGSCKSNAPEERDGIAWSAVVSIWTHALNVGKDKLIDLGHTPGWMPKGLLETTKLDLSDSATNWEASWLDFQLELRKVQESYAKLNPQRTKACASGPLNGGAQMCRRSCDEVARIVRSTFGVVTGQLATWSEGIKVEFNCPWPHYGKGGSSALPLTEEISGQQPMHNVQLQRWEGF</sequence>
<dbReference type="Proteomes" id="UP000886523">
    <property type="component" value="Unassembled WGS sequence"/>
</dbReference>
<proteinExistence type="predicted"/>